<reference evidence="9" key="1">
    <citation type="submission" date="2016-01" db="EMBL/GenBank/DDBJ databases">
        <authorList>
            <person name="Husnik F."/>
        </authorList>
    </citation>
    <scope>NUCLEOTIDE SEQUENCE [LARGE SCALE GENOMIC DNA]</scope>
</reference>
<accession>A0A143WRM3</accession>
<dbReference type="Proteomes" id="UP000095322">
    <property type="component" value="Chromosome I"/>
</dbReference>
<evidence type="ECO:0000256" key="1">
    <source>
        <dbReference type="ARBA" id="ARBA00022475"/>
    </source>
</evidence>
<keyword evidence="4 6" id="KW-1133">Transmembrane helix</keyword>
<dbReference type="NCBIfam" id="TIGR04409">
    <property type="entry name" value="LptC_YrbK"/>
    <property type="match status" value="1"/>
</dbReference>
<proteinExistence type="inferred from homology"/>
<dbReference type="KEGG" id="den:MHIR_DE00016"/>
<dbReference type="GO" id="GO:0015221">
    <property type="term" value="F:lipopolysaccharide transmembrane transporter activity"/>
    <property type="evidence" value="ECO:0007669"/>
    <property type="project" value="InterPro"/>
</dbReference>
<dbReference type="PATRIC" id="fig|1778262.3.peg.32"/>
<keyword evidence="2 6" id="KW-0997">Cell inner membrane</keyword>
<dbReference type="InterPro" id="IPR052363">
    <property type="entry name" value="LPS_export_LptC"/>
</dbReference>
<protein>
    <recommendedName>
        <fullName evidence="6 7">Lipopolysaccharide export system protein LptC</fullName>
    </recommendedName>
</protein>
<dbReference type="OrthoDB" id="5659892at2"/>
<evidence type="ECO:0000256" key="2">
    <source>
        <dbReference type="ARBA" id="ARBA00022519"/>
    </source>
</evidence>
<evidence type="ECO:0000313" key="8">
    <source>
        <dbReference type="EMBL" id="CUX96382.1"/>
    </source>
</evidence>
<evidence type="ECO:0000256" key="4">
    <source>
        <dbReference type="ARBA" id="ARBA00022989"/>
    </source>
</evidence>
<dbReference type="AlphaFoldDB" id="A0A143WRM3"/>
<dbReference type="STRING" id="1778262.MHIR_DE00016"/>
<evidence type="ECO:0000256" key="7">
    <source>
        <dbReference type="PIRNR" id="PIRNR028513"/>
    </source>
</evidence>
<sequence precursor="true">MSKITRWSIALLGLLALALVLVDWNLTDTDTISTLTSVNADEPTYQSEYTTTLSYNSAGRLHYKLVADHVAHFSEQQITWFTKPIATTFDDSIMPTWTVKADQAKLIQEKILYLYGHVQVDSLTDAVQLKRITTDNAVVNLITQDILSDNKVILHGTGFHSTGMKMRANLRNKTAELTEKVQTSYAIQNATP</sequence>
<organism evidence="8 9">
    <name type="scientific">Candidatus Doolittlea endobia</name>
    <dbReference type="NCBI Taxonomy" id="1778262"/>
    <lineage>
        <taxon>Bacteria</taxon>
        <taxon>Pseudomonadati</taxon>
        <taxon>Pseudomonadota</taxon>
        <taxon>Gammaproteobacteria</taxon>
        <taxon>Enterobacterales</taxon>
        <taxon>Enterobacteriaceae</taxon>
        <taxon>Candidatus Doolittlea</taxon>
    </lineage>
</organism>
<dbReference type="PIRSF" id="PIRSF028513">
    <property type="entry name" value="LptC"/>
    <property type="match status" value="1"/>
</dbReference>
<dbReference type="GO" id="GO:0043165">
    <property type="term" value="P:Gram-negative-bacterium-type cell outer membrane assembly"/>
    <property type="evidence" value="ECO:0007669"/>
    <property type="project" value="UniProtKB-UniRule"/>
</dbReference>
<dbReference type="HAMAP" id="MF_01915">
    <property type="entry name" value="LPS_assembly_LptC"/>
    <property type="match status" value="1"/>
</dbReference>
<dbReference type="GO" id="GO:0017089">
    <property type="term" value="F:glycolipid transfer activity"/>
    <property type="evidence" value="ECO:0007669"/>
    <property type="project" value="TreeGrafter"/>
</dbReference>
<name>A0A143WRM3_9ENTR</name>
<dbReference type="Gene3D" id="2.60.450.10">
    <property type="entry name" value="Lipopolysaccharide (LPS) transport protein A like domain"/>
    <property type="match status" value="1"/>
</dbReference>
<dbReference type="InterPro" id="IPR010664">
    <property type="entry name" value="LipoPS_assembly_LptC-rel"/>
</dbReference>
<dbReference type="Pfam" id="PF06835">
    <property type="entry name" value="LptC"/>
    <property type="match status" value="1"/>
</dbReference>
<dbReference type="PANTHER" id="PTHR37481:SF1">
    <property type="entry name" value="LIPOPOLYSACCHARIDE EXPORT SYSTEM PROTEIN LPTC"/>
    <property type="match status" value="1"/>
</dbReference>
<comment type="subcellular location">
    <subcellularLocation>
        <location evidence="6">Cell inner membrane</location>
        <topology evidence="6">Single-pass membrane protein</topology>
    </subcellularLocation>
</comment>
<comment type="subunit">
    <text evidence="6">Component of the lipopolysaccharide transport and assembly complex. Interacts with LptA and the LptBFG transporter complex.</text>
</comment>
<dbReference type="GO" id="GO:0030288">
    <property type="term" value="C:outer membrane-bounded periplasmic space"/>
    <property type="evidence" value="ECO:0007669"/>
    <property type="project" value="TreeGrafter"/>
</dbReference>
<dbReference type="InterPro" id="IPR026265">
    <property type="entry name" value="LptC"/>
</dbReference>
<dbReference type="RefSeq" id="WP_067565141.1">
    <property type="nucleotide sequence ID" value="NZ_LN999833.1"/>
</dbReference>
<evidence type="ECO:0000256" key="3">
    <source>
        <dbReference type="ARBA" id="ARBA00022692"/>
    </source>
</evidence>
<comment type="similarity">
    <text evidence="6 7">Belongs to the LptC family.</text>
</comment>
<keyword evidence="1 6" id="KW-1003">Cell membrane</keyword>
<evidence type="ECO:0000313" key="9">
    <source>
        <dbReference type="Proteomes" id="UP000095322"/>
    </source>
</evidence>
<dbReference type="NCBIfam" id="NF008142">
    <property type="entry name" value="PRK10893.1"/>
    <property type="match status" value="1"/>
</dbReference>
<keyword evidence="9" id="KW-1185">Reference proteome</keyword>
<keyword evidence="3 6" id="KW-0812">Transmembrane</keyword>
<dbReference type="PANTHER" id="PTHR37481">
    <property type="entry name" value="LIPOPOLYSACCHARIDE EXPORT SYSTEM PROTEIN LPTC"/>
    <property type="match status" value="1"/>
</dbReference>
<evidence type="ECO:0000256" key="6">
    <source>
        <dbReference type="HAMAP-Rule" id="MF_01915"/>
    </source>
</evidence>
<keyword evidence="5 6" id="KW-0472">Membrane</keyword>
<dbReference type="GO" id="GO:0005886">
    <property type="term" value="C:plasma membrane"/>
    <property type="evidence" value="ECO:0007669"/>
    <property type="project" value="UniProtKB-SubCell"/>
</dbReference>
<comment type="function">
    <text evidence="7">Required for the translocation of lipopolysaccharide (LPS) from the inner membrane to the outer membrane.</text>
</comment>
<gene>
    <name evidence="6 8" type="primary">lptC</name>
    <name evidence="8" type="ORF">MHIR_DE00016</name>
</gene>
<comment type="function">
    <text evidence="6">Involved in the assembly of lipopolysaccharide (LPS). Required for the translocation of LPS from the inner membrane to the outer membrane. Facilitates the transfer of LPS from the inner membrane to the periplasmic protein LptA. Could be a docking site for LptA.</text>
</comment>
<dbReference type="EMBL" id="LN999833">
    <property type="protein sequence ID" value="CUX96382.1"/>
    <property type="molecule type" value="Genomic_DNA"/>
</dbReference>
<evidence type="ECO:0000256" key="5">
    <source>
        <dbReference type="ARBA" id="ARBA00023136"/>
    </source>
</evidence>